<dbReference type="GO" id="GO:0004640">
    <property type="term" value="F:phosphoribosylanthranilate isomerase activity"/>
    <property type="evidence" value="ECO:0007669"/>
    <property type="project" value="UniProtKB-EC"/>
</dbReference>
<keyword evidence="5" id="KW-0822">Tryptophan biosynthesis</keyword>
<dbReference type="Pfam" id="PF00697">
    <property type="entry name" value="PRAI"/>
    <property type="match status" value="1"/>
</dbReference>
<keyword evidence="6" id="KW-0057">Aromatic amino acid biosynthesis</keyword>
<name>A0A381W8K2_9ZZZZ</name>
<evidence type="ECO:0000256" key="3">
    <source>
        <dbReference type="ARBA" id="ARBA00012572"/>
    </source>
</evidence>
<organism evidence="9">
    <name type="scientific">marine metagenome</name>
    <dbReference type="NCBI Taxonomy" id="408172"/>
    <lineage>
        <taxon>unclassified sequences</taxon>
        <taxon>metagenomes</taxon>
        <taxon>ecological metagenomes</taxon>
    </lineage>
</organism>
<dbReference type="AlphaFoldDB" id="A0A381W8K2"/>
<evidence type="ECO:0000256" key="4">
    <source>
        <dbReference type="ARBA" id="ARBA00022605"/>
    </source>
</evidence>
<keyword evidence="7" id="KW-0413">Isomerase</keyword>
<protein>
    <recommendedName>
        <fullName evidence="3">phosphoribosylanthranilate isomerase</fullName>
        <ecNumber evidence="3">5.3.1.24</ecNumber>
    </recommendedName>
</protein>
<dbReference type="EMBL" id="UINC01010973">
    <property type="protein sequence ID" value="SVA48611.1"/>
    <property type="molecule type" value="Genomic_DNA"/>
</dbReference>
<accession>A0A381W8K2</accession>
<evidence type="ECO:0000256" key="2">
    <source>
        <dbReference type="ARBA" id="ARBA00007571"/>
    </source>
</evidence>
<evidence type="ECO:0000259" key="8">
    <source>
        <dbReference type="Pfam" id="PF00697"/>
    </source>
</evidence>
<keyword evidence="4" id="KW-0028">Amino-acid biosynthesis</keyword>
<evidence type="ECO:0000313" key="9">
    <source>
        <dbReference type="EMBL" id="SVA48611.1"/>
    </source>
</evidence>
<evidence type="ECO:0000256" key="6">
    <source>
        <dbReference type="ARBA" id="ARBA00023141"/>
    </source>
</evidence>
<evidence type="ECO:0000256" key="7">
    <source>
        <dbReference type="ARBA" id="ARBA00023235"/>
    </source>
</evidence>
<gene>
    <name evidence="9" type="ORF">METZ01_LOCUS101465</name>
</gene>
<dbReference type="CDD" id="cd00405">
    <property type="entry name" value="PRAI"/>
    <property type="match status" value="1"/>
</dbReference>
<dbReference type="InterPro" id="IPR011060">
    <property type="entry name" value="RibuloseP-bd_barrel"/>
</dbReference>
<dbReference type="HAMAP" id="MF_00135">
    <property type="entry name" value="PRAI"/>
    <property type="match status" value="1"/>
</dbReference>
<dbReference type="Gene3D" id="3.20.20.70">
    <property type="entry name" value="Aldolase class I"/>
    <property type="match status" value="1"/>
</dbReference>
<dbReference type="InterPro" id="IPR001240">
    <property type="entry name" value="PRAI_dom"/>
</dbReference>
<dbReference type="GO" id="GO:0000162">
    <property type="term" value="P:L-tryptophan biosynthetic process"/>
    <property type="evidence" value="ECO:0007669"/>
    <property type="project" value="UniProtKB-UniPathway"/>
</dbReference>
<dbReference type="EC" id="5.3.1.24" evidence="3"/>
<reference evidence="9" key="1">
    <citation type="submission" date="2018-05" db="EMBL/GenBank/DDBJ databases">
        <authorList>
            <person name="Lanie J.A."/>
            <person name="Ng W.-L."/>
            <person name="Kazmierczak K.M."/>
            <person name="Andrzejewski T.M."/>
            <person name="Davidsen T.M."/>
            <person name="Wayne K.J."/>
            <person name="Tettelin H."/>
            <person name="Glass J.I."/>
            <person name="Rusch D."/>
            <person name="Podicherti R."/>
            <person name="Tsui H.-C.T."/>
            <person name="Winkler M.E."/>
        </authorList>
    </citation>
    <scope>NUCLEOTIDE SEQUENCE</scope>
</reference>
<dbReference type="PANTHER" id="PTHR42894:SF1">
    <property type="entry name" value="N-(5'-PHOSPHORIBOSYL)ANTHRANILATE ISOMERASE"/>
    <property type="match status" value="1"/>
</dbReference>
<proteinExistence type="inferred from homology"/>
<evidence type="ECO:0000256" key="5">
    <source>
        <dbReference type="ARBA" id="ARBA00022822"/>
    </source>
</evidence>
<comment type="pathway">
    <text evidence="1">Amino-acid biosynthesis; L-tryptophan biosynthesis; L-tryptophan from chorismate: step 3/5.</text>
</comment>
<dbReference type="FunFam" id="3.20.20.70:FF:000075">
    <property type="entry name" value="Tryptophan biosynthesis protein TRP1"/>
    <property type="match status" value="1"/>
</dbReference>
<evidence type="ECO:0000256" key="1">
    <source>
        <dbReference type="ARBA" id="ARBA00004664"/>
    </source>
</evidence>
<dbReference type="NCBIfam" id="NF002298">
    <property type="entry name" value="PRK01222.1-4"/>
    <property type="match status" value="1"/>
</dbReference>
<dbReference type="PANTHER" id="PTHR42894">
    <property type="entry name" value="N-(5'-PHOSPHORIBOSYL)ANTHRANILATE ISOMERASE"/>
    <property type="match status" value="1"/>
</dbReference>
<dbReference type="SUPFAM" id="SSF51366">
    <property type="entry name" value="Ribulose-phoshate binding barrel"/>
    <property type="match status" value="1"/>
</dbReference>
<sequence>MKLFIKICGITNFEDAKLAISFGADALGFMMYEKSPRMINKKEAFKIIRKLPKEITKVMVFVNSSSSYVRSCLEVSSSLIPQFHGDESPEFCCSFKRPFIKAIRVSGKEDLEKISKDFSKSWMLLLDSYNEDSFGGSGKVFNWNYLQKKVLSTPFLLAGGLTSSNIEKALSLVSCKGLDVSSGVESSLRKKDPKKLKRFIDTARRFGG</sequence>
<feature type="domain" description="N-(5'phosphoribosyl) anthranilate isomerase (PRAI)" evidence="8">
    <location>
        <begin position="5"/>
        <end position="201"/>
    </location>
</feature>
<comment type="similarity">
    <text evidence="2">Belongs to the TrpF family.</text>
</comment>
<dbReference type="InterPro" id="IPR044643">
    <property type="entry name" value="TrpF_fam"/>
</dbReference>
<dbReference type="InterPro" id="IPR013785">
    <property type="entry name" value="Aldolase_TIM"/>
</dbReference>
<dbReference type="UniPathway" id="UPA00035">
    <property type="reaction ID" value="UER00042"/>
</dbReference>